<dbReference type="EMBL" id="JAOAOG010000075">
    <property type="protein sequence ID" value="KAJ6250444.1"/>
    <property type="molecule type" value="Genomic_DNA"/>
</dbReference>
<proteinExistence type="predicted"/>
<feature type="region of interest" description="Disordered" evidence="2">
    <location>
        <begin position="206"/>
        <end position="298"/>
    </location>
</feature>
<organism evidence="3 4">
    <name type="scientific">Anaeramoeba flamelloides</name>
    <dbReference type="NCBI Taxonomy" id="1746091"/>
    <lineage>
        <taxon>Eukaryota</taxon>
        <taxon>Metamonada</taxon>
        <taxon>Anaeramoebidae</taxon>
        <taxon>Anaeramoeba</taxon>
    </lineage>
</organism>
<accession>A0ABQ8Z0M8</accession>
<evidence type="ECO:0000313" key="3">
    <source>
        <dbReference type="EMBL" id="KAJ6250444.1"/>
    </source>
</evidence>
<keyword evidence="1" id="KW-0175">Coiled coil</keyword>
<reference evidence="3" key="1">
    <citation type="submission" date="2022-08" db="EMBL/GenBank/DDBJ databases">
        <title>Novel sulfate-reducing endosymbionts in the free-living metamonad Anaeramoeba.</title>
        <authorList>
            <person name="Jerlstrom-Hultqvist J."/>
            <person name="Cepicka I."/>
            <person name="Gallot-Lavallee L."/>
            <person name="Salas-Leiva D."/>
            <person name="Curtis B.A."/>
            <person name="Zahonova K."/>
            <person name="Pipaliya S."/>
            <person name="Dacks J."/>
            <person name="Roger A.J."/>
        </authorList>
    </citation>
    <scope>NUCLEOTIDE SEQUENCE</scope>
    <source>
        <strain evidence="3">Schooner1</strain>
    </source>
</reference>
<feature type="region of interest" description="Disordered" evidence="2">
    <location>
        <begin position="1"/>
        <end position="21"/>
    </location>
</feature>
<name>A0ABQ8Z0M8_9EUKA</name>
<feature type="compositionally biased region" description="Basic and acidic residues" evidence="2">
    <location>
        <begin position="226"/>
        <end position="257"/>
    </location>
</feature>
<feature type="coiled-coil region" evidence="1">
    <location>
        <begin position="103"/>
        <end position="130"/>
    </location>
</feature>
<feature type="compositionally biased region" description="Acidic residues" evidence="2">
    <location>
        <begin position="216"/>
        <end position="225"/>
    </location>
</feature>
<evidence type="ECO:0000256" key="1">
    <source>
        <dbReference type="SAM" id="Coils"/>
    </source>
</evidence>
<evidence type="ECO:0000313" key="4">
    <source>
        <dbReference type="Proteomes" id="UP001150062"/>
    </source>
</evidence>
<sequence length="298" mass="35063">MSKPNPSKSLPEIKNNLSQTNSYNKQRKNLVSKLTALTNLMKLWSKAEQDVEIIKNILDYLTEMQTSNINSEKELAERYTEFVKSMNEIVIKHKNLENVRKFQKKKTSELKSAENQLRKAKVNYEKNSKKPNFEVKKPDLERTLKEKKSNVSTKKKELRNSNKVLKQTTREFINIKLKTIKSAYTKLTEDLLAFWRDEAQRHEETIGKLNELPEKLEEDNEEEEESKGSEIKSGSDSEKEEEKEKEKEKKKEKKKEEEKEEEEEKSSEEEESEKKEQQKSESEEGTSLSEVTSEFEED</sequence>
<gene>
    <name evidence="3" type="ORF">M0813_15930</name>
</gene>
<feature type="compositionally biased region" description="Basic and acidic residues" evidence="2">
    <location>
        <begin position="206"/>
        <end position="215"/>
    </location>
</feature>
<comment type="caution">
    <text evidence="3">The sequence shown here is derived from an EMBL/GenBank/DDBJ whole genome shotgun (WGS) entry which is preliminary data.</text>
</comment>
<keyword evidence="4" id="KW-1185">Reference proteome</keyword>
<feature type="compositionally biased region" description="Basic and acidic residues" evidence="2">
    <location>
        <begin position="272"/>
        <end position="282"/>
    </location>
</feature>
<dbReference type="Proteomes" id="UP001150062">
    <property type="component" value="Unassembled WGS sequence"/>
</dbReference>
<evidence type="ECO:0000256" key="2">
    <source>
        <dbReference type="SAM" id="MobiDB-lite"/>
    </source>
</evidence>
<protein>
    <submittedName>
        <fullName evidence="3">Ankyrin repeat-containing protein yar1</fullName>
    </submittedName>
</protein>
<feature type="compositionally biased region" description="Acidic residues" evidence="2">
    <location>
        <begin position="258"/>
        <end position="271"/>
    </location>
</feature>